<proteinExistence type="predicted"/>
<dbReference type="Proteomes" id="UP000295043">
    <property type="component" value="Unassembled WGS sequence"/>
</dbReference>
<accession>A0A4R2AUC5</accession>
<dbReference type="PANTHER" id="PTHR42866:SF1">
    <property type="entry name" value="SPORE COAT POLYSACCHARIDE BIOSYNTHESIS PROTEIN SPSF"/>
    <property type="match status" value="1"/>
</dbReference>
<sequence length="236" mass="26567">MKKVIILQARFTSTRLPGKVLQQVNGLTILGWMIRLSREVRGIDEVCVAVPEGPPHHVVVAEAQKHGATVVTGPEQDVLSRFAIAARATSADIVMRITTDCPLADPEIAAEMLKMVVTSGADYGCNNEPFTFPHGLDCEVFTRNILEVAEREATDDYDREHVTPWIKRNKGISKVYLHGPGGDMTSWRWTIDTPDDLEFFKAVAQGFEHPPSWQEIVKVLEENPHFHEMNRKSRQR</sequence>
<dbReference type="CDD" id="cd02518">
    <property type="entry name" value="GT2_SpsF"/>
    <property type="match status" value="1"/>
</dbReference>
<name>A0A4R2AUC5_9HYPH</name>
<dbReference type="Gene3D" id="3.90.550.10">
    <property type="entry name" value="Spore Coat Polysaccharide Biosynthesis Protein SpsA, Chain A"/>
    <property type="match status" value="1"/>
</dbReference>
<dbReference type="RefSeq" id="WP_132081887.1">
    <property type="nucleotide sequence ID" value="NZ_SLVU01000039.1"/>
</dbReference>
<dbReference type="GO" id="GO:0005829">
    <property type="term" value="C:cytosol"/>
    <property type="evidence" value="ECO:0007669"/>
    <property type="project" value="TreeGrafter"/>
</dbReference>
<dbReference type="AlphaFoldDB" id="A0A4R2AUC5"/>
<evidence type="ECO:0000313" key="1">
    <source>
        <dbReference type="EMBL" id="TCN17283.1"/>
    </source>
</evidence>
<protein>
    <submittedName>
        <fullName evidence="1">Spore coat polysaccharide biosynthesis protein SpsF</fullName>
    </submittedName>
</protein>
<dbReference type="Pfam" id="PF02348">
    <property type="entry name" value="CTP_transf_3"/>
    <property type="match status" value="1"/>
</dbReference>
<organism evidence="1 2">
    <name type="scientific">Sinorhizobium americanum</name>
    <dbReference type="NCBI Taxonomy" id="194963"/>
    <lineage>
        <taxon>Bacteria</taxon>
        <taxon>Pseudomonadati</taxon>
        <taxon>Pseudomonadota</taxon>
        <taxon>Alphaproteobacteria</taxon>
        <taxon>Hyphomicrobiales</taxon>
        <taxon>Rhizobiaceae</taxon>
        <taxon>Sinorhizobium/Ensifer group</taxon>
        <taxon>Sinorhizobium</taxon>
    </lineage>
</organism>
<gene>
    <name evidence="1" type="ORF">EV184_13914</name>
</gene>
<evidence type="ECO:0000313" key="2">
    <source>
        <dbReference type="Proteomes" id="UP000295043"/>
    </source>
</evidence>
<dbReference type="InterPro" id="IPR029044">
    <property type="entry name" value="Nucleotide-diphossugar_trans"/>
</dbReference>
<comment type="caution">
    <text evidence="1">The sequence shown here is derived from an EMBL/GenBank/DDBJ whole genome shotgun (WGS) entry which is preliminary data.</text>
</comment>
<dbReference type="InterPro" id="IPR003329">
    <property type="entry name" value="Cytidylyl_trans"/>
</dbReference>
<dbReference type="EMBL" id="SLVU01000039">
    <property type="protein sequence ID" value="TCN17283.1"/>
    <property type="molecule type" value="Genomic_DNA"/>
</dbReference>
<reference evidence="1 2" key="1">
    <citation type="submission" date="2019-03" db="EMBL/GenBank/DDBJ databases">
        <title>Genomic Encyclopedia of Type Strains, Phase IV (KMG-V): Genome sequencing to study the core and pangenomes of soil and plant-associated prokaryotes.</title>
        <authorList>
            <person name="Whitman W."/>
        </authorList>
    </citation>
    <scope>NUCLEOTIDE SEQUENCE [LARGE SCALE GENOMIC DNA]</scope>
    <source>
        <strain evidence="1 2">23C40</strain>
    </source>
</reference>
<dbReference type="PANTHER" id="PTHR42866">
    <property type="entry name" value="3-DEOXY-MANNO-OCTULOSONATE CYTIDYLYLTRANSFERASE"/>
    <property type="match status" value="1"/>
</dbReference>
<dbReference type="SUPFAM" id="SSF53448">
    <property type="entry name" value="Nucleotide-diphospho-sugar transferases"/>
    <property type="match status" value="1"/>
</dbReference>